<organism evidence="1">
    <name type="scientific">Rhizophora mucronata</name>
    <name type="common">Asiatic mangrove</name>
    <dbReference type="NCBI Taxonomy" id="61149"/>
    <lineage>
        <taxon>Eukaryota</taxon>
        <taxon>Viridiplantae</taxon>
        <taxon>Streptophyta</taxon>
        <taxon>Embryophyta</taxon>
        <taxon>Tracheophyta</taxon>
        <taxon>Spermatophyta</taxon>
        <taxon>Magnoliopsida</taxon>
        <taxon>eudicotyledons</taxon>
        <taxon>Gunneridae</taxon>
        <taxon>Pentapetalae</taxon>
        <taxon>rosids</taxon>
        <taxon>fabids</taxon>
        <taxon>Malpighiales</taxon>
        <taxon>Rhizophoraceae</taxon>
        <taxon>Rhizophora</taxon>
    </lineage>
</organism>
<dbReference type="EMBL" id="GGEC01003327">
    <property type="protein sequence ID" value="MBW83810.1"/>
    <property type="molecule type" value="Transcribed_RNA"/>
</dbReference>
<name>A0A2P2IRJ8_RHIMU</name>
<dbReference type="PROSITE" id="PS51257">
    <property type="entry name" value="PROKAR_LIPOPROTEIN"/>
    <property type="match status" value="1"/>
</dbReference>
<sequence>MYIFKLIPCSSGLIPIHNVVILLSCDKTSHDAACR</sequence>
<evidence type="ECO:0000313" key="1">
    <source>
        <dbReference type="EMBL" id="MBW83810.1"/>
    </source>
</evidence>
<proteinExistence type="predicted"/>
<protein>
    <submittedName>
        <fullName evidence="1">Uncharacterized protein</fullName>
    </submittedName>
</protein>
<dbReference type="AlphaFoldDB" id="A0A2P2IRJ8"/>
<accession>A0A2P2IRJ8</accession>
<reference evidence="1" key="1">
    <citation type="submission" date="2018-02" db="EMBL/GenBank/DDBJ databases">
        <title>Rhizophora mucronata_Transcriptome.</title>
        <authorList>
            <person name="Meera S.P."/>
            <person name="Sreeshan A."/>
            <person name="Augustine A."/>
        </authorList>
    </citation>
    <scope>NUCLEOTIDE SEQUENCE</scope>
    <source>
        <tissue evidence="1">Leaf</tissue>
    </source>
</reference>